<evidence type="ECO:0000256" key="4">
    <source>
        <dbReference type="RuleBase" id="RU004262"/>
    </source>
</evidence>
<dbReference type="Proteomes" id="UP000076420">
    <property type="component" value="Unassembled WGS sequence"/>
</dbReference>
<dbReference type="InterPro" id="IPR013818">
    <property type="entry name" value="Lipase"/>
</dbReference>
<evidence type="ECO:0000256" key="1">
    <source>
        <dbReference type="ARBA" id="ARBA00004613"/>
    </source>
</evidence>
<dbReference type="PANTHER" id="PTHR11610">
    <property type="entry name" value="LIPASE"/>
    <property type="match status" value="1"/>
</dbReference>
<keyword evidence="3" id="KW-0964">Secreted</keyword>
<dbReference type="GO" id="GO:0005615">
    <property type="term" value="C:extracellular space"/>
    <property type="evidence" value="ECO:0007669"/>
    <property type="project" value="TreeGrafter"/>
</dbReference>
<dbReference type="VEuPathDB" id="VectorBase:BGLAX_047094"/>
<name>A0A2C9L3V0_BIOGL</name>
<accession>A0A2C9L3V0</accession>
<dbReference type="Gene3D" id="3.40.50.1820">
    <property type="entry name" value="alpha/beta hydrolase"/>
    <property type="match status" value="1"/>
</dbReference>
<proteinExistence type="inferred from homology"/>
<evidence type="ECO:0000313" key="7">
    <source>
        <dbReference type="Proteomes" id="UP000076420"/>
    </source>
</evidence>
<dbReference type="InterPro" id="IPR029058">
    <property type="entry name" value="AB_hydrolase_fold"/>
</dbReference>
<dbReference type="VEuPathDB" id="VectorBase:BGLB026771"/>
<dbReference type="AlphaFoldDB" id="A0A2C9L3V0"/>
<organism evidence="6 7">
    <name type="scientific">Biomphalaria glabrata</name>
    <name type="common">Bloodfluke planorb</name>
    <name type="synonym">Freshwater snail</name>
    <dbReference type="NCBI Taxonomy" id="6526"/>
    <lineage>
        <taxon>Eukaryota</taxon>
        <taxon>Metazoa</taxon>
        <taxon>Spiralia</taxon>
        <taxon>Lophotrochozoa</taxon>
        <taxon>Mollusca</taxon>
        <taxon>Gastropoda</taxon>
        <taxon>Heterobranchia</taxon>
        <taxon>Euthyneura</taxon>
        <taxon>Panpulmonata</taxon>
        <taxon>Hygrophila</taxon>
        <taxon>Lymnaeoidea</taxon>
        <taxon>Planorbidae</taxon>
        <taxon>Biomphalaria</taxon>
    </lineage>
</organism>
<sequence>MLQVLFTVSQGTLVPMGTVDFYVNGGEDQPSCANSVIGRVSAFFNTLGSGFDSMRTALGCSHMRATQLFMQSVNHVCGWPTYLCPDQDSLQQDQCTPCDTGQCHGMGYNLVYQSVLHSSVCYRTNTPELFPFC</sequence>
<dbReference type="KEGG" id="bgt:106064331"/>
<dbReference type="EnsemblMetazoa" id="BGLB026771-RA">
    <property type="protein sequence ID" value="BGLB026771-PA"/>
    <property type="gene ID" value="BGLB026771"/>
</dbReference>
<protein>
    <recommendedName>
        <fullName evidence="5">Lipase domain-containing protein</fullName>
    </recommendedName>
</protein>
<gene>
    <name evidence="6" type="primary">106064331</name>
</gene>
<dbReference type="InterPro" id="IPR000734">
    <property type="entry name" value="TAG_lipase"/>
</dbReference>
<reference evidence="6" key="1">
    <citation type="submission" date="2020-05" db="UniProtKB">
        <authorList>
            <consortium name="EnsemblMetazoa"/>
        </authorList>
    </citation>
    <scope>IDENTIFICATION</scope>
    <source>
        <strain evidence="6">BB02</strain>
    </source>
</reference>
<comment type="similarity">
    <text evidence="2 4">Belongs to the AB hydrolase superfamily. Lipase family.</text>
</comment>
<evidence type="ECO:0000259" key="5">
    <source>
        <dbReference type="Pfam" id="PF00151"/>
    </source>
</evidence>
<feature type="domain" description="Lipase" evidence="5">
    <location>
        <begin position="8"/>
        <end position="110"/>
    </location>
</feature>
<dbReference type="GO" id="GO:0016298">
    <property type="term" value="F:lipase activity"/>
    <property type="evidence" value="ECO:0007669"/>
    <property type="project" value="InterPro"/>
</dbReference>
<dbReference type="SUPFAM" id="SSF53474">
    <property type="entry name" value="alpha/beta-Hydrolases"/>
    <property type="match status" value="1"/>
</dbReference>
<dbReference type="Pfam" id="PF00151">
    <property type="entry name" value="Lipase"/>
    <property type="match status" value="1"/>
</dbReference>
<evidence type="ECO:0000256" key="3">
    <source>
        <dbReference type="ARBA" id="ARBA00022525"/>
    </source>
</evidence>
<dbReference type="STRING" id="6526.A0A2C9L3V0"/>
<dbReference type="GO" id="GO:0016042">
    <property type="term" value="P:lipid catabolic process"/>
    <property type="evidence" value="ECO:0007669"/>
    <property type="project" value="TreeGrafter"/>
</dbReference>
<evidence type="ECO:0000313" key="6">
    <source>
        <dbReference type="EnsemblMetazoa" id="BGLB026771-PA"/>
    </source>
</evidence>
<evidence type="ECO:0000256" key="2">
    <source>
        <dbReference type="ARBA" id="ARBA00010701"/>
    </source>
</evidence>
<comment type="subcellular location">
    <subcellularLocation>
        <location evidence="1">Secreted</location>
    </subcellularLocation>
</comment>